<dbReference type="Pfam" id="PF07714">
    <property type="entry name" value="PK_Tyr_Ser-Thr"/>
    <property type="match status" value="1"/>
</dbReference>
<accession>A0ABR3FHF7</accession>
<dbReference type="InterPro" id="IPR001245">
    <property type="entry name" value="Ser-Thr/Tyr_kinase_cat_dom"/>
</dbReference>
<name>A0ABR3FHF7_9AGAR</name>
<dbReference type="Proteomes" id="UP001465976">
    <property type="component" value="Unassembled WGS sequence"/>
</dbReference>
<organism evidence="2 3">
    <name type="scientific">Marasmius crinis-equi</name>
    <dbReference type="NCBI Taxonomy" id="585013"/>
    <lineage>
        <taxon>Eukaryota</taxon>
        <taxon>Fungi</taxon>
        <taxon>Dikarya</taxon>
        <taxon>Basidiomycota</taxon>
        <taxon>Agaricomycotina</taxon>
        <taxon>Agaricomycetes</taxon>
        <taxon>Agaricomycetidae</taxon>
        <taxon>Agaricales</taxon>
        <taxon>Marasmiineae</taxon>
        <taxon>Marasmiaceae</taxon>
        <taxon>Marasmius</taxon>
    </lineage>
</organism>
<keyword evidence="3" id="KW-1185">Reference proteome</keyword>
<dbReference type="EMBL" id="JBAHYK010000364">
    <property type="protein sequence ID" value="KAL0574793.1"/>
    <property type="molecule type" value="Genomic_DNA"/>
</dbReference>
<sequence>MSRKYFPKASPFKVMEFANCPSNEALRHNNDDYNGHTIAQGMQNINYGRDQIISGPGAFAPSNTERAGRVCSQSSESSASSADPECLWIEHVKDLSKRPVEFGGLADIWTGKIGNTKVAVKAVRHRLSANKEEQVSAFVREAMSWRESDHPNILPFDGVYYFDEDKQQICLVSPWMENGNLLKYLQEQNTNVDATQRQALAKDVAQGLSYLHQLQITHGDLKGYNVLIAQDGTARIDFGLSKVRQLHGFSAMAGQELPVRWLAPELLSGGKNTPESDIYAYGCVCFEIYAATVPFEGVEEHEIYLTVAVEKGYPDFPANAPRNMVQLMRSCWHKSPQSRPAASQLVELGSL</sequence>
<evidence type="ECO:0000313" key="3">
    <source>
        <dbReference type="Proteomes" id="UP001465976"/>
    </source>
</evidence>
<gene>
    <name evidence="2" type="primary">TUS1_12</name>
    <name evidence="2" type="ORF">V5O48_007166</name>
</gene>
<protein>
    <submittedName>
        <fullName evidence="2">Rho guanine nucleotide exchange factor</fullName>
    </submittedName>
</protein>
<evidence type="ECO:0000259" key="1">
    <source>
        <dbReference type="PROSITE" id="PS50011"/>
    </source>
</evidence>
<dbReference type="InterPro" id="IPR051681">
    <property type="entry name" value="Ser/Thr_Kinases-Pseudokinases"/>
</dbReference>
<comment type="caution">
    <text evidence="2">The sequence shown here is derived from an EMBL/GenBank/DDBJ whole genome shotgun (WGS) entry which is preliminary data.</text>
</comment>
<dbReference type="PRINTS" id="PR00109">
    <property type="entry name" value="TYRKINASE"/>
</dbReference>
<dbReference type="SMART" id="SM00220">
    <property type="entry name" value="S_TKc"/>
    <property type="match status" value="1"/>
</dbReference>
<proteinExistence type="predicted"/>
<dbReference type="InterPro" id="IPR011009">
    <property type="entry name" value="Kinase-like_dom_sf"/>
</dbReference>
<dbReference type="PANTHER" id="PTHR44329">
    <property type="entry name" value="SERINE/THREONINE-PROTEIN KINASE TNNI3K-RELATED"/>
    <property type="match status" value="1"/>
</dbReference>
<dbReference type="Gene3D" id="1.10.510.10">
    <property type="entry name" value="Transferase(Phosphotransferase) domain 1"/>
    <property type="match status" value="1"/>
</dbReference>
<dbReference type="InterPro" id="IPR000719">
    <property type="entry name" value="Prot_kinase_dom"/>
</dbReference>
<feature type="domain" description="Protein kinase" evidence="1">
    <location>
        <begin position="94"/>
        <end position="351"/>
    </location>
</feature>
<dbReference type="InterPro" id="IPR008271">
    <property type="entry name" value="Ser/Thr_kinase_AS"/>
</dbReference>
<dbReference type="PIRSF" id="PIRSF000654">
    <property type="entry name" value="Integrin-linked_kinase"/>
    <property type="match status" value="1"/>
</dbReference>
<dbReference type="SUPFAM" id="SSF56112">
    <property type="entry name" value="Protein kinase-like (PK-like)"/>
    <property type="match status" value="1"/>
</dbReference>
<reference evidence="2 3" key="1">
    <citation type="submission" date="2024-02" db="EMBL/GenBank/DDBJ databases">
        <title>A draft genome for the cacao thread blight pathogen Marasmius crinis-equi.</title>
        <authorList>
            <person name="Cohen S.P."/>
            <person name="Baruah I.K."/>
            <person name="Amoako-Attah I."/>
            <person name="Bukari Y."/>
            <person name="Meinhardt L.W."/>
            <person name="Bailey B.A."/>
        </authorList>
    </citation>
    <scope>NUCLEOTIDE SEQUENCE [LARGE SCALE GENOMIC DNA]</scope>
    <source>
        <strain evidence="2 3">GH-76</strain>
    </source>
</reference>
<evidence type="ECO:0000313" key="2">
    <source>
        <dbReference type="EMBL" id="KAL0574793.1"/>
    </source>
</evidence>
<dbReference type="PROSITE" id="PS50011">
    <property type="entry name" value="PROTEIN_KINASE_DOM"/>
    <property type="match status" value="1"/>
</dbReference>
<dbReference type="PROSITE" id="PS00108">
    <property type="entry name" value="PROTEIN_KINASE_ST"/>
    <property type="match status" value="1"/>
</dbReference>